<dbReference type="OrthoDB" id="2010539at2759"/>
<evidence type="ECO:0000313" key="3">
    <source>
        <dbReference type="EMBL" id="MQL90420.1"/>
    </source>
</evidence>
<dbReference type="AlphaFoldDB" id="A0A843V9L8"/>
<sequence length="465" mass="50486">MAASTVFGSLGGYSAEFLAPEQQERFTFVKTKVCGNKAVDIADLEKNGMHCVIKAMNRMQWMGITTLSEVSYPDLVKAFYVCLRTEEDRSLISSVKGTQIKIDHELLHSLFGVKTSGHSGVHTVDAQVKGLGIVGPGFKLKDGKLDINQLNAFNRLLHFIVCQILVPRSATFSTCTKADSDIMFWAIQNKDINMAAVMIERMRFARDQIWDTKSKLNVSLPYAHLLTKVFKHFGIDLTGAVVEKMGQSIRSRNLRKSGFSVINGVWSKTSVAEGEAIIVDVQEEAAEQLAADQAVAEPRIEKVVPAVPVESVAAESRAAEQAGSSPLVIESHPPETPIREAVVGAADTLSTSIVTSILREVVDSVLTTPVTSETGGITEEEETVASGHIEESLAIPVQEEQSDAPDNIILEEDAPIQGEQEPMEEDVPTQGKEHDSPPVFDLRDGETSSSSDSDDDQPPPASEAR</sequence>
<evidence type="ECO:0000256" key="1">
    <source>
        <dbReference type="SAM" id="MobiDB-lite"/>
    </source>
</evidence>
<comment type="caution">
    <text evidence="3">The sequence shown here is derived from an EMBL/GenBank/DDBJ whole genome shotgun (WGS) entry which is preliminary data.</text>
</comment>
<protein>
    <recommendedName>
        <fullName evidence="2">Putative plant transposon protein domain-containing protein</fullName>
    </recommendedName>
</protein>
<feature type="compositionally biased region" description="Basic and acidic residues" evidence="1">
    <location>
        <begin position="431"/>
        <end position="446"/>
    </location>
</feature>
<accession>A0A843V9L8</accession>
<name>A0A843V9L8_COLES</name>
<keyword evidence="4" id="KW-1185">Reference proteome</keyword>
<dbReference type="Pfam" id="PF20167">
    <property type="entry name" value="Transposase_32"/>
    <property type="match status" value="1"/>
</dbReference>
<feature type="region of interest" description="Disordered" evidence="1">
    <location>
        <begin position="411"/>
        <end position="465"/>
    </location>
</feature>
<organism evidence="3 4">
    <name type="scientific">Colocasia esculenta</name>
    <name type="common">Wild taro</name>
    <name type="synonym">Arum esculentum</name>
    <dbReference type="NCBI Taxonomy" id="4460"/>
    <lineage>
        <taxon>Eukaryota</taxon>
        <taxon>Viridiplantae</taxon>
        <taxon>Streptophyta</taxon>
        <taxon>Embryophyta</taxon>
        <taxon>Tracheophyta</taxon>
        <taxon>Spermatophyta</taxon>
        <taxon>Magnoliopsida</taxon>
        <taxon>Liliopsida</taxon>
        <taxon>Araceae</taxon>
        <taxon>Aroideae</taxon>
        <taxon>Colocasieae</taxon>
        <taxon>Colocasia</taxon>
    </lineage>
</organism>
<evidence type="ECO:0000313" key="4">
    <source>
        <dbReference type="Proteomes" id="UP000652761"/>
    </source>
</evidence>
<dbReference type="Proteomes" id="UP000652761">
    <property type="component" value="Unassembled WGS sequence"/>
</dbReference>
<reference evidence="3" key="1">
    <citation type="submission" date="2017-07" db="EMBL/GenBank/DDBJ databases">
        <title>Taro Niue Genome Assembly and Annotation.</title>
        <authorList>
            <person name="Atibalentja N."/>
            <person name="Keating K."/>
            <person name="Fields C.J."/>
        </authorList>
    </citation>
    <scope>NUCLEOTIDE SEQUENCE</scope>
    <source>
        <strain evidence="3">Niue_2</strain>
        <tissue evidence="3">Leaf</tissue>
    </source>
</reference>
<proteinExistence type="predicted"/>
<evidence type="ECO:0000259" key="2">
    <source>
        <dbReference type="Pfam" id="PF20167"/>
    </source>
</evidence>
<dbReference type="EMBL" id="NMUH01001239">
    <property type="protein sequence ID" value="MQL90420.1"/>
    <property type="molecule type" value="Genomic_DNA"/>
</dbReference>
<feature type="domain" description="Putative plant transposon protein" evidence="2">
    <location>
        <begin position="58"/>
        <end position="236"/>
    </location>
</feature>
<dbReference type="InterPro" id="IPR046796">
    <property type="entry name" value="Transposase_32_dom"/>
</dbReference>
<gene>
    <name evidence="3" type="ORF">Taro_023013</name>
</gene>